<organism evidence="2 3">
    <name type="scientific">Bifidobacterium cuniculi</name>
    <dbReference type="NCBI Taxonomy" id="1688"/>
    <lineage>
        <taxon>Bacteria</taxon>
        <taxon>Bacillati</taxon>
        <taxon>Actinomycetota</taxon>
        <taxon>Actinomycetes</taxon>
        <taxon>Bifidobacteriales</taxon>
        <taxon>Bifidobacteriaceae</taxon>
        <taxon>Bifidobacterium</taxon>
    </lineage>
</organism>
<evidence type="ECO:0000313" key="3">
    <source>
        <dbReference type="Proteomes" id="UP000029067"/>
    </source>
</evidence>
<dbReference type="AlphaFoldDB" id="A0A087AVV7"/>
<evidence type="ECO:0000256" key="1">
    <source>
        <dbReference type="SAM" id="MobiDB-lite"/>
    </source>
</evidence>
<comment type="caution">
    <text evidence="2">The sequence shown here is derived from an EMBL/GenBank/DDBJ whole genome shotgun (WGS) entry which is preliminary data.</text>
</comment>
<dbReference type="STRING" id="1688.BCUN_0738"/>
<accession>A0A087AVV7</accession>
<gene>
    <name evidence="2" type="ORF">BCUN_0738</name>
</gene>
<evidence type="ECO:0000313" key="2">
    <source>
        <dbReference type="EMBL" id="KFI62907.1"/>
    </source>
</evidence>
<name>A0A087AVV7_9BIFI</name>
<reference evidence="2 3" key="1">
    <citation type="submission" date="2014-03" db="EMBL/GenBank/DDBJ databases">
        <title>Genomics of Bifidobacteria.</title>
        <authorList>
            <person name="Ventura M."/>
            <person name="Milani C."/>
            <person name="Lugli G.A."/>
        </authorList>
    </citation>
    <scope>NUCLEOTIDE SEQUENCE [LARGE SCALE GENOMIC DNA]</scope>
    <source>
        <strain evidence="2 3">LMG 10738</strain>
    </source>
</reference>
<dbReference type="eggNOG" id="ENOG5031UTG">
    <property type="taxonomic scope" value="Bacteria"/>
</dbReference>
<feature type="compositionally biased region" description="Basic and acidic residues" evidence="1">
    <location>
        <begin position="51"/>
        <end position="61"/>
    </location>
</feature>
<sequence>MVNRRAKEPRVRAWGRMRRLAVWAVAVILVCAFGAIVTHHGRTDAQPATDETGRAAARDGDAGSEGDAWKGLRAAGIPTPGEWSRPEYTVQLVRDGALTDKLAKTDGKAKTARMPAGTGAVDAALATMDALLDATTDDKTWAARVADTMGADGAGVTYALPNFPRHWALDRRFDPDTLCTGDIRIMRSWTSYCKAGEYQGDDHGALGAAGRYQKGETRFAVPAGFSYDSRTDPQEILARQYDTVVIPMDDGPWHITVYCPARTDDWRHVVTDLDGDETDPARIGDGEVVRSAGGTGFGTRQHPCRTIDVSVGGQTPYWYVGEGA</sequence>
<dbReference type="Proteomes" id="UP000029067">
    <property type="component" value="Unassembled WGS sequence"/>
</dbReference>
<feature type="region of interest" description="Disordered" evidence="1">
    <location>
        <begin position="42"/>
        <end position="68"/>
    </location>
</feature>
<protein>
    <submittedName>
        <fullName evidence="2">Uncharacterized protein</fullName>
    </submittedName>
</protein>
<keyword evidence="3" id="KW-1185">Reference proteome</keyword>
<dbReference type="EMBL" id="JGYV01000010">
    <property type="protein sequence ID" value="KFI62907.1"/>
    <property type="molecule type" value="Genomic_DNA"/>
</dbReference>
<dbReference type="RefSeq" id="WP_033518190.1">
    <property type="nucleotide sequence ID" value="NZ_JGYV01000010.1"/>
</dbReference>
<proteinExistence type="predicted"/>